<comment type="caution">
    <text evidence="2">The sequence shown here is derived from an EMBL/GenBank/DDBJ whole genome shotgun (WGS) entry which is preliminary data.</text>
</comment>
<evidence type="ECO:0000313" key="2">
    <source>
        <dbReference type="EMBL" id="KAI1723408.1"/>
    </source>
</evidence>
<feature type="compositionally biased region" description="Basic residues" evidence="1">
    <location>
        <begin position="1"/>
        <end position="11"/>
    </location>
</feature>
<organism evidence="2 3">
    <name type="scientific">Ditylenchus destructor</name>
    <dbReference type="NCBI Taxonomy" id="166010"/>
    <lineage>
        <taxon>Eukaryota</taxon>
        <taxon>Metazoa</taxon>
        <taxon>Ecdysozoa</taxon>
        <taxon>Nematoda</taxon>
        <taxon>Chromadorea</taxon>
        <taxon>Rhabditida</taxon>
        <taxon>Tylenchina</taxon>
        <taxon>Tylenchomorpha</taxon>
        <taxon>Sphaerularioidea</taxon>
        <taxon>Anguinidae</taxon>
        <taxon>Anguininae</taxon>
        <taxon>Ditylenchus</taxon>
    </lineage>
</organism>
<keyword evidence="3" id="KW-1185">Reference proteome</keyword>
<feature type="region of interest" description="Disordered" evidence="1">
    <location>
        <begin position="1"/>
        <end position="36"/>
    </location>
</feature>
<feature type="region of interest" description="Disordered" evidence="1">
    <location>
        <begin position="99"/>
        <end position="166"/>
    </location>
</feature>
<sequence length="166" mass="19281">MSQILMKRKNRDSRGKDVNRLGRPKQSVDQTNQIVPRQMLRVQRSERPGGVVRLELRYVSYERKDTNSDTEGYSVGDDANIVVSALKKLLEELGALDLDNSSGRDISEKDSSLPVPIHEDTSRDNKQERRHDRKLTDCHSKWRKNYSQRDERKKNPALRVSKRVHS</sequence>
<dbReference type="AlphaFoldDB" id="A0AAD4NDW4"/>
<dbReference type="Proteomes" id="UP001201812">
    <property type="component" value="Unassembled WGS sequence"/>
</dbReference>
<protein>
    <submittedName>
        <fullName evidence="2">Uncharacterized protein</fullName>
    </submittedName>
</protein>
<reference evidence="2" key="1">
    <citation type="submission" date="2022-01" db="EMBL/GenBank/DDBJ databases">
        <title>Genome Sequence Resource for Two Populations of Ditylenchus destructor, the Migratory Endoparasitic Phytonematode.</title>
        <authorList>
            <person name="Zhang H."/>
            <person name="Lin R."/>
            <person name="Xie B."/>
        </authorList>
    </citation>
    <scope>NUCLEOTIDE SEQUENCE</scope>
    <source>
        <strain evidence="2">BazhouSP</strain>
    </source>
</reference>
<proteinExistence type="predicted"/>
<evidence type="ECO:0000313" key="3">
    <source>
        <dbReference type="Proteomes" id="UP001201812"/>
    </source>
</evidence>
<gene>
    <name evidence="2" type="ORF">DdX_03567</name>
</gene>
<evidence type="ECO:0000256" key="1">
    <source>
        <dbReference type="SAM" id="MobiDB-lite"/>
    </source>
</evidence>
<name>A0AAD4NDW4_9BILA</name>
<accession>A0AAD4NDW4</accession>
<dbReference type="EMBL" id="JAKKPZ010000003">
    <property type="protein sequence ID" value="KAI1723408.1"/>
    <property type="molecule type" value="Genomic_DNA"/>
</dbReference>
<feature type="compositionally biased region" description="Basic and acidic residues" evidence="1">
    <location>
        <begin position="105"/>
        <end position="140"/>
    </location>
</feature>